<name>A0A4Y2NEF3_ARAVE</name>
<sequence>MTQLSRHDAEVQKNDVIPSKLRRFRCSKPFIDVKFISSRRSTCEFNLRTSHRDLRPVPKADTRRFGHSPSTRTIKNRERTRRDRSRKREKSWKKAGKSYRLPLTSGSPGEST</sequence>
<reference evidence="2 3" key="1">
    <citation type="journal article" date="2019" name="Sci. Rep.">
        <title>Orb-weaving spider Araneus ventricosus genome elucidates the spidroin gene catalogue.</title>
        <authorList>
            <person name="Kono N."/>
            <person name="Nakamura H."/>
            <person name="Ohtoshi R."/>
            <person name="Moran D.A.P."/>
            <person name="Shinohara A."/>
            <person name="Yoshida Y."/>
            <person name="Fujiwara M."/>
            <person name="Mori M."/>
            <person name="Tomita M."/>
            <person name="Arakawa K."/>
        </authorList>
    </citation>
    <scope>NUCLEOTIDE SEQUENCE [LARGE SCALE GENOMIC DNA]</scope>
</reference>
<dbReference type="AlphaFoldDB" id="A0A4Y2NEF3"/>
<dbReference type="Proteomes" id="UP000499080">
    <property type="component" value="Unassembled WGS sequence"/>
</dbReference>
<evidence type="ECO:0000256" key="1">
    <source>
        <dbReference type="SAM" id="MobiDB-lite"/>
    </source>
</evidence>
<accession>A0A4Y2NEF3</accession>
<comment type="caution">
    <text evidence="2">The sequence shown here is derived from an EMBL/GenBank/DDBJ whole genome shotgun (WGS) entry which is preliminary data.</text>
</comment>
<evidence type="ECO:0000313" key="3">
    <source>
        <dbReference type="Proteomes" id="UP000499080"/>
    </source>
</evidence>
<protein>
    <submittedName>
        <fullName evidence="2">Uncharacterized protein</fullName>
    </submittedName>
</protein>
<feature type="region of interest" description="Disordered" evidence="1">
    <location>
        <begin position="48"/>
        <end position="112"/>
    </location>
</feature>
<gene>
    <name evidence="2" type="ORF">AVEN_146427_1</name>
</gene>
<evidence type="ECO:0000313" key="2">
    <source>
        <dbReference type="EMBL" id="GBN37815.1"/>
    </source>
</evidence>
<feature type="compositionally biased region" description="Basic and acidic residues" evidence="1">
    <location>
        <begin position="50"/>
        <end position="64"/>
    </location>
</feature>
<feature type="compositionally biased region" description="Basic residues" evidence="1">
    <location>
        <begin position="82"/>
        <end position="97"/>
    </location>
</feature>
<organism evidence="2 3">
    <name type="scientific">Araneus ventricosus</name>
    <name type="common">Orbweaver spider</name>
    <name type="synonym">Epeira ventricosa</name>
    <dbReference type="NCBI Taxonomy" id="182803"/>
    <lineage>
        <taxon>Eukaryota</taxon>
        <taxon>Metazoa</taxon>
        <taxon>Ecdysozoa</taxon>
        <taxon>Arthropoda</taxon>
        <taxon>Chelicerata</taxon>
        <taxon>Arachnida</taxon>
        <taxon>Araneae</taxon>
        <taxon>Araneomorphae</taxon>
        <taxon>Entelegynae</taxon>
        <taxon>Araneoidea</taxon>
        <taxon>Araneidae</taxon>
        <taxon>Araneus</taxon>
    </lineage>
</organism>
<dbReference type="EMBL" id="BGPR01009072">
    <property type="protein sequence ID" value="GBN37815.1"/>
    <property type="molecule type" value="Genomic_DNA"/>
</dbReference>
<keyword evidence="3" id="KW-1185">Reference proteome</keyword>
<proteinExistence type="predicted"/>